<dbReference type="CDD" id="cd01647">
    <property type="entry name" value="RT_LTR"/>
    <property type="match status" value="1"/>
</dbReference>
<sequence length="1362" mass="155402">MSTKYPEMNWEVPDLPEEFKLFKQRMELVLADQEITENKKKAIKIKIAVGNEGLRRINASGLSEADQEKPQELWKLFEKQIKVNINFRVHRLELMRYRQRQDESIDAFVTRCRDKANTCDFEESELAERIMEVVITSTPSLEFQKFLLDQPKGYQIDAILVEGRKYEAVAASRKCLETLEPAKESIDSFKRNQGRKTCGNCGRIHKPRQCPAYHDVCRACDTKGHWAKFCRKAKNDRSRKPDRRSDDHKSDDRQPKHGNQSRSKSKGRKYKPISEMDTEHDTSTDHEHQQSACPSNFEHFDTIHTIGTHTVINSKGTVAFANIDIICPQKSGQHYLYLKIDSGASANTITVRTAKQIYGDKWRQVVKRTPVKLVAYGEISIPCVGTLDIKCRYKSPEWYTHTFYVADVNGPAILGLLGCTDLGIITIHTMHKDTPTHTPITSVSDLKQTYPDQFDAIGSFSGKAMLHLKDDAEPTIDAPRKCSVHLKDKIKAELDNMEKQGVIRKIENHTDWCSSMTTVVKKDGSIRICLDPRRLNDALKRCPHKIPTLEEIQPIFAGAHFFSKLDAKAGYWSVHLAEECQDLTTFRTPFGRYCFQRLPFGLCTSQDIFQQHMDRIVQNVPGCVCIADDIAIVGKTEEEHDKNLHLLMETAKQEGLVFNSSKCTIKKEAISYFGSMYTRSGIFPDPSKVEAINTMPSPKDKEDVQRCLGLFTYLAPYIPNLSEKSAPLRELLHKEIPFVWDEDHEHALNSLKSAVSSGACLQFFDPKKETTVEVDASMKGLGACLLQDGKPVAFASKSLSNAQSNYSNIERETLALVFGIVRFHTYLFGKEFTVITDHRPLETIWKKPLRSAPPRLQRLLIKVQGYRCQVKYRPGKEMILSDTLSRLPNPKEARDVPLDIRVESICSEVEDTHQIDLIFFGQHKRTELQRETSNDPVLRSLWQTVTQGWPETLQELPTSLREFWSYRDEIGVSQGVLFKGSRVIIPKTLREDILRQLHLGHMGIESTRRLARETVFWPHINKDIEQIVKQCAACQEHQARQQKEPLLPHDVPSAPWTRLGTDLFMLNRQDYLLVTDYYSKYPIVYKLTDTSSAAVANVMSGIFSLFGPPEEIVSDNGPQFVGKHFKDMCRKWSITHTTSSPHYPRSNGLAERMVRTVKNLLKKCSQTGQDSQLAMSHLRATPVDSHMRSPAEMLFGRPIRTTLPSHHLSRESTTTDHLLNRQSKMKETHDRHAGPDLPPLHVGQPVRVLHPKDHTWIPAKVSKVCDEPRSYEVSTPNGGILRRNRSHLREIPSSTNPTPKRVRFDEDYTSSTQAETPQQNGNNHQPTPETQNIQSKGSTSNSQTTTRYGRNIRTPARYMFED</sequence>
<dbReference type="FunFam" id="1.10.340.70:FF:000003">
    <property type="entry name" value="Protein CBG25708"/>
    <property type="match status" value="1"/>
</dbReference>
<keyword evidence="11" id="KW-1185">Reference proteome</keyword>
<dbReference type="InterPro" id="IPR012337">
    <property type="entry name" value="RNaseH-like_sf"/>
</dbReference>
<keyword evidence="3" id="KW-0540">Nuclease</keyword>
<dbReference type="InterPro" id="IPR041588">
    <property type="entry name" value="Integrase_H2C2"/>
</dbReference>
<dbReference type="InterPro" id="IPR000477">
    <property type="entry name" value="RT_dom"/>
</dbReference>
<dbReference type="Pfam" id="PF00665">
    <property type="entry name" value="rve"/>
    <property type="match status" value="1"/>
</dbReference>
<dbReference type="CDD" id="cd05481">
    <property type="entry name" value="retropepsin_like_LTR_1"/>
    <property type="match status" value="1"/>
</dbReference>
<dbReference type="InterPro" id="IPR001584">
    <property type="entry name" value="Integrase_cat-core"/>
</dbReference>
<evidence type="ECO:0000256" key="6">
    <source>
        <dbReference type="ARBA" id="ARBA00022918"/>
    </source>
</evidence>
<dbReference type="Pfam" id="PF17921">
    <property type="entry name" value="Integrase_H2C2"/>
    <property type="match status" value="1"/>
</dbReference>
<dbReference type="SUPFAM" id="SSF53098">
    <property type="entry name" value="Ribonuclease H-like"/>
    <property type="match status" value="1"/>
</dbReference>
<evidence type="ECO:0000259" key="9">
    <source>
        <dbReference type="PROSITE" id="PS50994"/>
    </source>
</evidence>
<dbReference type="Gene3D" id="3.30.70.270">
    <property type="match status" value="2"/>
</dbReference>
<evidence type="ECO:0008006" key="12">
    <source>
        <dbReference type="Google" id="ProtNLM"/>
    </source>
</evidence>
<dbReference type="KEGG" id="spu:115919297"/>
<feature type="compositionally biased region" description="Basic and acidic residues" evidence="7">
    <location>
        <begin position="1224"/>
        <end position="1234"/>
    </location>
</feature>
<proteinExistence type="predicted"/>
<keyword evidence="4" id="KW-0255">Endonuclease</keyword>
<dbReference type="Gene3D" id="3.30.420.10">
    <property type="entry name" value="Ribonuclease H-like superfamily/Ribonuclease H"/>
    <property type="match status" value="1"/>
</dbReference>
<keyword evidence="2" id="KW-0548">Nucleotidyltransferase</keyword>
<dbReference type="GeneID" id="115919297"/>
<keyword evidence="5" id="KW-0378">Hydrolase</keyword>
<dbReference type="InterPro" id="IPR050951">
    <property type="entry name" value="Retrovirus_Pol_polyprotein"/>
</dbReference>
<dbReference type="PROSITE" id="PS50994">
    <property type="entry name" value="INTEGRASE"/>
    <property type="match status" value="1"/>
</dbReference>
<feature type="region of interest" description="Disordered" evidence="7">
    <location>
        <begin position="1222"/>
        <end position="1242"/>
    </location>
</feature>
<feature type="compositionally biased region" description="Basic and acidic residues" evidence="7">
    <location>
        <begin position="233"/>
        <end position="255"/>
    </location>
</feature>
<reference evidence="10" key="2">
    <citation type="submission" date="2021-01" db="UniProtKB">
        <authorList>
            <consortium name="EnsemblMetazoa"/>
        </authorList>
    </citation>
    <scope>IDENTIFICATION</scope>
</reference>
<dbReference type="Gene3D" id="3.10.10.10">
    <property type="entry name" value="HIV Type 1 Reverse Transcriptase, subunit A, domain 1"/>
    <property type="match status" value="1"/>
</dbReference>
<feature type="domain" description="Reverse transcriptase" evidence="8">
    <location>
        <begin position="500"/>
        <end position="677"/>
    </location>
</feature>
<dbReference type="InterPro" id="IPR036397">
    <property type="entry name" value="RNaseH_sf"/>
</dbReference>
<dbReference type="InterPro" id="IPR041373">
    <property type="entry name" value="RT_RNaseH"/>
</dbReference>
<evidence type="ECO:0000256" key="5">
    <source>
        <dbReference type="ARBA" id="ARBA00022801"/>
    </source>
</evidence>
<feature type="compositionally biased region" description="Polar residues" evidence="7">
    <location>
        <begin position="1309"/>
        <end position="1348"/>
    </location>
</feature>
<organism evidence="10 11">
    <name type="scientific">Strongylocentrotus purpuratus</name>
    <name type="common">Purple sea urchin</name>
    <dbReference type="NCBI Taxonomy" id="7668"/>
    <lineage>
        <taxon>Eukaryota</taxon>
        <taxon>Metazoa</taxon>
        <taxon>Echinodermata</taxon>
        <taxon>Eleutherozoa</taxon>
        <taxon>Echinozoa</taxon>
        <taxon>Echinoidea</taxon>
        <taxon>Euechinoidea</taxon>
        <taxon>Echinacea</taxon>
        <taxon>Camarodonta</taxon>
        <taxon>Echinidea</taxon>
        <taxon>Strongylocentrotidae</taxon>
        <taxon>Strongylocentrotus</taxon>
    </lineage>
</organism>
<evidence type="ECO:0000256" key="4">
    <source>
        <dbReference type="ARBA" id="ARBA00022759"/>
    </source>
</evidence>
<dbReference type="SUPFAM" id="SSF56672">
    <property type="entry name" value="DNA/RNA polymerases"/>
    <property type="match status" value="1"/>
</dbReference>
<dbReference type="GO" id="GO:0016787">
    <property type="term" value="F:hydrolase activity"/>
    <property type="evidence" value="ECO:0007669"/>
    <property type="project" value="UniProtKB-KW"/>
</dbReference>
<reference evidence="11" key="1">
    <citation type="submission" date="2015-02" db="EMBL/GenBank/DDBJ databases">
        <title>Genome sequencing for Strongylocentrotus purpuratus.</title>
        <authorList>
            <person name="Murali S."/>
            <person name="Liu Y."/>
            <person name="Vee V."/>
            <person name="English A."/>
            <person name="Wang M."/>
            <person name="Skinner E."/>
            <person name="Han Y."/>
            <person name="Muzny D.M."/>
            <person name="Worley K.C."/>
            <person name="Gibbs R.A."/>
        </authorList>
    </citation>
    <scope>NUCLEOTIDE SEQUENCE</scope>
</reference>
<evidence type="ECO:0000313" key="10">
    <source>
        <dbReference type="EnsemblMetazoa" id="XP_030828575"/>
    </source>
</evidence>
<evidence type="ECO:0000313" key="11">
    <source>
        <dbReference type="Proteomes" id="UP000007110"/>
    </source>
</evidence>
<dbReference type="PANTHER" id="PTHR37984">
    <property type="entry name" value="PROTEIN CBG26694"/>
    <property type="match status" value="1"/>
</dbReference>
<feature type="region of interest" description="Disordered" evidence="7">
    <location>
        <begin position="232"/>
        <end position="292"/>
    </location>
</feature>
<dbReference type="FunFam" id="3.30.70.270:FF:000153">
    <property type="entry name" value="Uncharacterized protein"/>
    <property type="match status" value="1"/>
</dbReference>
<dbReference type="PROSITE" id="PS50878">
    <property type="entry name" value="RT_POL"/>
    <property type="match status" value="1"/>
</dbReference>
<dbReference type="CDD" id="cd09274">
    <property type="entry name" value="RNase_HI_RT_Ty3"/>
    <property type="match status" value="1"/>
</dbReference>
<dbReference type="FunFam" id="3.10.20.370:FF:000001">
    <property type="entry name" value="Retrovirus-related Pol polyprotein from transposon 17.6-like protein"/>
    <property type="match status" value="1"/>
</dbReference>
<dbReference type="Gene3D" id="1.10.340.70">
    <property type="match status" value="1"/>
</dbReference>
<feature type="compositionally biased region" description="Basic and acidic residues" evidence="7">
    <location>
        <begin position="272"/>
        <end position="289"/>
    </location>
</feature>
<dbReference type="OrthoDB" id="775972at2759"/>
<dbReference type="GO" id="GO:0015074">
    <property type="term" value="P:DNA integration"/>
    <property type="evidence" value="ECO:0007669"/>
    <property type="project" value="InterPro"/>
</dbReference>
<protein>
    <recommendedName>
        <fullName evidence="12">Endonuclease</fullName>
    </recommendedName>
</protein>
<feature type="domain" description="Integrase catalytic" evidence="9">
    <location>
        <begin position="1051"/>
        <end position="1206"/>
    </location>
</feature>
<evidence type="ECO:0000259" key="8">
    <source>
        <dbReference type="PROSITE" id="PS50878"/>
    </source>
</evidence>
<keyword evidence="1" id="KW-0808">Transferase</keyword>
<dbReference type="GO" id="GO:0003964">
    <property type="term" value="F:RNA-directed DNA polymerase activity"/>
    <property type="evidence" value="ECO:0007669"/>
    <property type="project" value="UniProtKB-KW"/>
</dbReference>
<keyword evidence="6" id="KW-0695">RNA-directed DNA polymerase</keyword>
<dbReference type="GO" id="GO:0003676">
    <property type="term" value="F:nucleic acid binding"/>
    <property type="evidence" value="ECO:0007669"/>
    <property type="project" value="InterPro"/>
</dbReference>
<evidence type="ECO:0000256" key="1">
    <source>
        <dbReference type="ARBA" id="ARBA00022679"/>
    </source>
</evidence>
<accession>A0A7M7MYT9</accession>
<dbReference type="Pfam" id="PF00078">
    <property type="entry name" value="RVT_1"/>
    <property type="match status" value="1"/>
</dbReference>
<name>A0A7M7MYT9_STRPU</name>
<evidence type="ECO:0000256" key="3">
    <source>
        <dbReference type="ARBA" id="ARBA00022722"/>
    </source>
</evidence>
<dbReference type="Pfam" id="PF17917">
    <property type="entry name" value="RT_RNaseH"/>
    <property type="match status" value="1"/>
</dbReference>
<dbReference type="InterPro" id="IPR043502">
    <property type="entry name" value="DNA/RNA_pol_sf"/>
</dbReference>
<dbReference type="Proteomes" id="UP000007110">
    <property type="component" value="Unassembled WGS sequence"/>
</dbReference>
<dbReference type="GO" id="GO:0004519">
    <property type="term" value="F:endonuclease activity"/>
    <property type="evidence" value="ECO:0007669"/>
    <property type="project" value="UniProtKB-KW"/>
</dbReference>
<feature type="region of interest" description="Disordered" evidence="7">
    <location>
        <begin position="1266"/>
        <end position="1362"/>
    </location>
</feature>
<dbReference type="PANTHER" id="PTHR37984:SF7">
    <property type="entry name" value="INTEGRASE CATALYTIC DOMAIN-CONTAINING PROTEIN"/>
    <property type="match status" value="1"/>
</dbReference>
<dbReference type="InterPro" id="IPR043128">
    <property type="entry name" value="Rev_trsase/Diguanyl_cyclase"/>
</dbReference>
<evidence type="ECO:0000256" key="7">
    <source>
        <dbReference type="SAM" id="MobiDB-lite"/>
    </source>
</evidence>
<dbReference type="InParanoid" id="A0A7M7MYT9"/>
<dbReference type="FunFam" id="3.30.420.10:FF:000215">
    <property type="entry name" value="Polyprotein of viral origin, putative"/>
    <property type="match status" value="1"/>
</dbReference>
<dbReference type="EnsemblMetazoa" id="XM_030972715">
    <property type="protein sequence ID" value="XP_030828575"/>
    <property type="gene ID" value="LOC115919297"/>
</dbReference>
<dbReference type="RefSeq" id="XP_030828575.1">
    <property type="nucleotide sequence ID" value="XM_030972715.1"/>
</dbReference>
<evidence type="ECO:0000256" key="2">
    <source>
        <dbReference type="ARBA" id="ARBA00022695"/>
    </source>
</evidence>